<dbReference type="GO" id="GO:0010468">
    <property type="term" value="P:regulation of gene expression"/>
    <property type="evidence" value="ECO:0007669"/>
    <property type="project" value="UniProtKB-ARBA"/>
</dbReference>
<comment type="caution">
    <text evidence="7">The sequence shown here is derived from an EMBL/GenBank/DDBJ whole genome shotgun (WGS) entry which is preliminary data.</text>
</comment>
<evidence type="ECO:0000256" key="5">
    <source>
        <dbReference type="ARBA" id="ARBA00023242"/>
    </source>
</evidence>
<gene>
    <name evidence="7" type="ORF">MKK02DRAFT_34026</name>
</gene>
<keyword evidence="2" id="KW-0678">Repressor</keyword>
<evidence type="ECO:0000313" key="7">
    <source>
        <dbReference type="EMBL" id="KAI9636954.1"/>
    </source>
</evidence>
<organism evidence="7 8">
    <name type="scientific">Dioszegia hungarica</name>
    <dbReference type="NCBI Taxonomy" id="4972"/>
    <lineage>
        <taxon>Eukaryota</taxon>
        <taxon>Fungi</taxon>
        <taxon>Dikarya</taxon>
        <taxon>Basidiomycota</taxon>
        <taxon>Agaricomycotina</taxon>
        <taxon>Tremellomycetes</taxon>
        <taxon>Tremellales</taxon>
        <taxon>Bulleribasidiaceae</taxon>
        <taxon>Dioszegia</taxon>
    </lineage>
</organism>
<dbReference type="GO" id="GO:0005654">
    <property type="term" value="C:nucleoplasm"/>
    <property type="evidence" value="ECO:0007669"/>
    <property type="project" value="UniProtKB-ARBA"/>
</dbReference>
<evidence type="ECO:0000256" key="2">
    <source>
        <dbReference type="ARBA" id="ARBA00022491"/>
    </source>
</evidence>
<dbReference type="EMBL" id="JAKWFO010000005">
    <property type="protein sequence ID" value="KAI9636954.1"/>
    <property type="molecule type" value="Genomic_DNA"/>
</dbReference>
<evidence type="ECO:0000256" key="1">
    <source>
        <dbReference type="ARBA" id="ARBA00004123"/>
    </source>
</evidence>
<dbReference type="GeneID" id="77728044"/>
<name>A0AA38HDF1_9TREE</name>
<dbReference type="InterPro" id="IPR013907">
    <property type="entry name" value="Sds3"/>
</dbReference>
<keyword evidence="5" id="KW-0539">Nucleus</keyword>
<accession>A0AA38HDF1</accession>
<feature type="region of interest" description="Disordered" evidence="6">
    <location>
        <begin position="290"/>
        <end position="316"/>
    </location>
</feature>
<sequence>MSRQFNATASGSGPNILPPIHSESKRDRKRRETINKIEILHDESWRTRDEKFSQLYKDYHNENSAVNHQPPTAAQYLLRMYPVSIERDALLEATEIDYQYKKGQAQRAYEAERETIEGMYWDARDQVKARLLASIEERRRKLREEKEGGDVISEVMLEAQAKSKPIRRMALSSSAINTPASDSDVPDNDLLLHNLLAPTLAHIKTDDILAPFGSSLFVQPPVGPLVVNPNPKRGPRGKEAVKEGEPIPAAGTATALAVASGQQRGRGAGAGATQAQFGVGKALTELKKMESATQLEMESDWARIQGTGGRRRTRGD</sequence>
<feature type="region of interest" description="Disordered" evidence="6">
    <location>
        <begin position="1"/>
        <end position="29"/>
    </location>
</feature>
<keyword evidence="3" id="KW-0805">Transcription regulation</keyword>
<feature type="compositionally biased region" description="Polar residues" evidence="6">
    <location>
        <begin position="1"/>
        <end position="13"/>
    </location>
</feature>
<dbReference type="RefSeq" id="XP_052946731.1">
    <property type="nucleotide sequence ID" value="XM_053088839.1"/>
</dbReference>
<dbReference type="PANTHER" id="PTHR21964">
    <property type="entry name" value="BREAST CANCER METASTASIS-SUPPRESSOR 1"/>
    <property type="match status" value="1"/>
</dbReference>
<evidence type="ECO:0000256" key="4">
    <source>
        <dbReference type="ARBA" id="ARBA00023163"/>
    </source>
</evidence>
<reference evidence="7" key="1">
    <citation type="journal article" date="2022" name="G3 (Bethesda)">
        <title>High quality genome of the basidiomycete yeast Dioszegia hungarica PDD-24b-2 isolated from cloud water.</title>
        <authorList>
            <person name="Jarrige D."/>
            <person name="Haridas S."/>
            <person name="Bleykasten-Grosshans C."/>
            <person name="Joly M."/>
            <person name="Nadalig T."/>
            <person name="Sancelme M."/>
            <person name="Vuilleumier S."/>
            <person name="Grigoriev I.V."/>
            <person name="Amato P."/>
            <person name="Bringel F."/>
        </authorList>
    </citation>
    <scope>NUCLEOTIDE SEQUENCE</scope>
    <source>
        <strain evidence="7">PDD-24b-2</strain>
    </source>
</reference>
<dbReference type="Proteomes" id="UP001164286">
    <property type="component" value="Unassembled WGS sequence"/>
</dbReference>
<evidence type="ECO:0000256" key="6">
    <source>
        <dbReference type="SAM" id="MobiDB-lite"/>
    </source>
</evidence>
<comment type="subcellular location">
    <subcellularLocation>
        <location evidence="1">Nucleus</location>
    </subcellularLocation>
</comment>
<dbReference type="Pfam" id="PF08598">
    <property type="entry name" value="Sds3"/>
    <property type="match status" value="1"/>
</dbReference>
<evidence type="ECO:0000313" key="8">
    <source>
        <dbReference type="Proteomes" id="UP001164286"/>
    </source>
</evidence>
<evidence type="ECO:0000256" key="3">
    <source>
        <dbReference type="ARBA" id="ARBA00023015"/>
    </source>
</evidence>
<dbReference type="AlphaFoldDB" id="A0AA38HDF1"/>
<proteinExistence type="predicted"/>
<keyword evidence="8" id="KW-1185">Reference proteome</keyword>
<keyword evidence="4" id="KW-0804">Transcription</keyword>
<protein>
    <submittedName>
        <fullName evidence="7">Uncharacterized protein</fullName>
    </submittedName>
</protein>
<dbReference type="SMART" id="SM01401">
    <property type="entry name" value="Sds3"/>
    <property type="match status" value="1"/>
</dbReference>